<dbReference type="EMBL" id="NGNV01000044">
    <property type="protein sequence ID" value="OYR87482.1"/>
    <property type="molecule type" value="Genomic_DNA"/>
</dbReference>
<dbReference type="SUPFAM" id="SSF47413">
    <property type="entry name" value="lambda repressor-like DNA-binding domains"/>
    <property type="match status" value="1"/>
</dbReference>
<feature type="domain" description="HTH cro/C1-type" evidence="1">
    <location>
        <begin position="150"/>
        <end position="203"/>
    </location>
</feature>
<accession>A0A256LCR6</accession>
<reference evidence="4 5" key="3">
    <citation type="submission" date="2017-09" db="EMBL/GenBank/DDBJ databases">
        <title>Tripartite evolution among Lactobacillus johnsonii, Lactobacillus taiwanensis, Lactobacillus reuteri and their rodent host.</title>
        <authorList>
            <person name="Wang T."/>
            <person name="Knowles S."/>
            <person name="Cheng C."/>
        </authorList>
    </citation>
    <scope>NUCLEOTIDE SEQUENCE [LARGE SCALE GENOMIC DNA]</scope>
    <source>
        <strain evidence="3 4">609q</strain>
        <strain evidence="2 5">609u</strain>
    </source>
</reference>
<dbReference type="GO" id="GO:0003677">
    <property type="term" value="F:DNA binding"/>
    <property type="evidence" value="ECO:0007669"/>
    <property type="project" value="InterPro"/>
</dbReference>
<name>A0A256LCR6_9LACO</name>
<evidence type="ECO:0000313" key="5">
    <source>
        <dbReference type="Proteomes" id="UP000216316"/>
    </source>
</evidence>
<keyword evidence="5" id="KW-1185">Reference proteome</keyword>
<dbReference type="Gene3D" id="1.10.260.40">
    <property type="entry name" value="lambda repressor-like DNA-binding domains"/>
    <property type="match status" value="1"/>
</dbReference>
<dbReference type="InterPro" id="IPR001387">
    <property type="entry name" value="Cro/C1-type_HTH"/>
</dbReference>
<dbReference type="InterPro" id="IPR010982">
    <property type="entry name" value="Lambda_DNA-bd_dom_sf"/>
</dbReference>
<dbReference type="EMBL" id="NGNX01000033">
    <property type="protein sequence ID" value="OYR91100.1"/>
    <property type="molecule type" value="Genomic_DNA"/>
</dbReference>
<dbReference type="PROSITE" id="PS50943">
    <property type="entry name" value="HTH_CROC1"/>
    <property type="match status" value="1"/>
</dbReference>
<protein>
    <recommendedName>
        <fullName evidence="1">HTH cro/C1-type domain-containing protein</fullName>
    </recommendedName>
</protein>
<dbReference type="AlphaFoldDB" id="A0A256LCR6"/>
<dbReference type="Proteomes" id="UP000215828">
    <property type="component" value="Unassembled WGS sequence"/>
</dbReference>
<organism evidence="3 4">
    <name type="scientific">Lactobacillus taiwanensis</name>
    <dbReference type="NCBI Taxonomy" id="508451"/>
    <lineage>
        <taxon>Bacteria</taxon>
        <taxon>Bacillati</taxon>
        <taxon>Bacillota</taxon>
        <taxon>Bacilli</taxon>
        <taxon>Lactobacillales</taxon>
        <taxon>Lactobacillaceae</taxon>
        <taxon>Lactobacillus</taxon>
    </lineage>
</organism>
<dbReference type="CDD" id="cd00093">
    <property type="entry name" value="HTH_XRE"/>
    <property type="match status" value="1"/>
</dbReference>
<comment type="caution">
    <text evidence="3">The sequence shown here is derived from an EMBL/GenBank/DDBJ whole genome shotgun (WGS) entry which is preliminary data.</text>
</comment>
<dbReference type="Proteomes" id="UP000216316">
    <property type="component" value="Unassembled WGS sequence"/>
</dbReference>
<dbReference type="Pfam" id="PF01381">
    <property type="entry name" value="HTH_3"/>
    <property type="match status" value="1"/>
</dbReference>
<dbReference type="SMART" id="SM00530">
    <property type="entry name" value="HTH_XRE"/>
    <property type="match status" value="1"/>
</dbReference>
<sequence length="204" mass="24495">MDVEFEKYFLKKNSAKKRNMAWFKENIKYLGPDYELISGFMGTDRRVTFYHKECKKYWNPLARNVVYAHSHCPCCKSRAGLKHLKEYCENNGFTIVDEYINYMTVIRFKKNECNHIFKKSPSNLIHKNIHGRCPVCYRHFEKLDDDVKKMIQWRKDRNIPQIQLAEMLYVSTATISNTERGKRKLRPEEKQRLLSYMDSLTFRG</sequence>
<gene>
    <name evidence="2" type="ORF">CBF53_08570</name>
    <name evidence="3" type="ORF">CBF70_08005</name>
</gene>
<reference evidence="3 4" key="1">
    <citation type="submission" date="2017-04" db="EMBL/GenBank/DDBJ databases">
        <authorList>
            <person name="Afonso C.L."/>
            <person name="Miller P.J."/>
            <person name="Scott M.A."/>
            <person name="Spackman E."/>
            <person name="Goraichik I."/>
            <person name="Dimitrov K.M."/>
            <person name="Suarez D.L."/>
            <person name="Swayne D.E."/>
        </authorList>
    </citation>
    <scope>NUCLEOTIDE SEQUENCE [LARGE SCALE GENOMIC DNA]</scope>
    <source>
        <strain evidence="3 4">609q</strain>
    </source>
</reference>
<evidence type="ECO:0000313" key="4">
    <source>
        <dbReference type="Proteomes" id="UP000215828"/>
    </source>
</evidence>
<evidence type="ECO:0000259" key="1">
    <source>
        <dbReference type="PROSITE" id="PS50943"/>
    </source>
</evidence>
<dbReference type="RefSeq" id="WP_094496143.1">
    <property type="nucleotide sequence ID" value="NZ_NGNV01000044.1"/>
</dbReference>
<evidence type="ECO:0000313" key="2">
    <source>
        <dbReference type="EMBL" id="OYR87482.1"/>
    </source>
</evidence>
<reference evidence="2 5" key="2">
    <citation type="submission" date="2017-05" db="EMBL/GenBank/DDBJ databases">
        <authorList>
            <person name="Lin X.B."/>
            <person name="Stothard P."/>
            <person name="Tasseva G."/>
            <person name="Walter J."/>
        </authorList>
    </citation>
    <scope>NUCLEOTIDE SEQUENCE [LARGE SCALE GENOMIC DNA]</scope>
    <source>
        <strain evidence="2 5">609u</strain>
    </source>
</reference>
<proteinExistence type="predicted"/>
<evidence type="ECO:0000313" key="3">
    <source>
        <dbReference type="EMBL" id="OYR91100.1"/>
    </source>
</evidence>